<dbReference type="InterPro" id="IPR010987">
    <property type="entry name" value="Glutathione-S-Trfase_C-like"/>
</dbReference>
<dbReference type="CDD" id="cd03051">
    <property type="entry name" value="GST_N_GTT2_like"/>
    <property type="match status" value="1"/>
</dbReference>
<dbReference type="Gene3D" id="1.20.1050.10">
    <property type="match status" value="1"/>
</dbReference>
<dbReference type="InterPro" id="IPR004046">
    <property type="entry name" value="GST_C"/>
</dbReference>
<dbReference type="Pfam" id="PF13409">
    <property type="entry name" value="GST_N_2"/>
    <property type="match status" value="1"/>
</dbReference>
<dbReference type="InterPro" id="IPR040079">
    <property type="entry name" value="Glutathione_S-Trfase"/>
</dbReference>
<evidence type="ECO:0000259" key="2">
    <source>
        <dbReference type="PROSITE" id="PS50405"/>
    </source>
</evidence>
<dbReference type="Pfam" id="PF00043">
    <property type="entry name" value="GST_C"/>
    <property type="match status" value="1"/>
</dbReference>
<dbReference type="InterPro" id="IPR004045">
    <property type="entry name" value="Glutathione_S-Trfase_N"/>
</dbReference>
<dbReference type="PROSITE" id="PS50404">
    <property type="entry name" value="GST_NTER"/>
    <property type="match status" value="1"/>
</dbReference>
<name>A0A4R4DSF5_9PROT</name>
<dbReference type="SFLD" id="SFLDS00019">
    <property type="entry name" value="Glutathione_Transferase_(cytos"/>
    <property type="match status" value="1"/>
</dbReference>
<dbReference type="InterPro" id="IPR036249">
    <property type="entry name" value="Thioredoxin-like_sf"/>
</dbReference>
<dbReference type="PROSITE" id="PS50405">
    <property type="entry name" value="GST_CTER"/>
    <property type="match status" value="1"/>
</dbReference>
<dbReference type="GO" id="GO:0016740">
    <property type="term" value="F:transferase activity"/>
    <property type="evidence" value="ECO:0007669"/>
    <property type="project" value="UniProtKB-KW"/>
</dbReference>
<feature type="domain" description="GST N-terminal" evidence="1">
    <location>
        <begin position="1"/>
        <end position="80"/>
    </location>
</feature>
<proteinExistence type="predicted"/>
<feature type="domain" description="GST C-terminal" evidence="2">
    <location>
        <begin position="85"/>
        <end position="203"/>
    </location>
</feature>
<dbReference type="SFLD" id="SFLDG00358">
    <property type="entry name" value="Main_(cytGST)"/>
    <property type="match status" value="1"/>
</dbReference>
<dbReference type="Proteomes" id="UP000295023">
    <property type="component" value="Unassembled WGS sequence"/>
</dbReference>
<dbReference type="PANTHER" id="PTHR43968">
    <property type="match status" value="1"/>
</dbReference>
<dbReference type="InterPro" id="IPR034345">
    <property type="entry name" value="Gtt2-like_N"/>
</dbReference>
<dbReference type="InterPro" id="IPR036282">
    <property type="entry name" value="Glutathione-S-Trfase_C_sf"/>
</dbReference>
<keyword evidence="3" id="KW-0808">Transferase</keyword>
<accession>A0A4R4DSF5</accession>
<evidence type="ECO:0000313" key="3">
    <source>
        <dbReference type="EMBL" id="TCZ63546.1"/>
    </source>
</evidence>
<evidence type="ECO:0000259" key="1">
    <source>
        <dbReference type="PROSITE" id="PS50404"/>
    </source>
</evidence>
<dbReference type="OrthoDB" id="9794721at2"/>
<dbReference type="PANTHER" id="PTHR43968:SF6">
    <property type="entry name" value="GLUTATHIONE S-TRANSFERASE OMEGA"/>
    <property type="match status" value="1"/>
</dbReference>
<sequence length="203" mass="22597">MLFYDSVGPNPRVVRMFMAERGIEIPKATIDLRGGENRQASYLAKNPAGQMPCLELDDGSVLAEITAICEYLDEISPGPSLIGATARERAETRMWVRRIDLNIVEPMANGFRFSEGLKLFQNRIRCIPAAADDLKKTAQERLAWLDGLIQGRDFICGDRLTLADILLFCFLDFGKQVGQPWNPDLTAVTALHERMKARPSAAA</sequence>
<keyword evidence="4" id="KW-1185">Reference proteome</keyword>
<dbReference type="AlphaFoldDB" id="A0A4R4DSF5"/>
<evidence type="ECO:0000313" key="4">
    <source>
        <dbReference type="Proteomes" id="UP000295023"/>
    </source>
</evidence>
<dbReference type="InterPro" id="IPR050983">
    <property type="entry name" value="GST_Omega/HSP26"/>
</dbReference>
<reference evidence="3 4" key="1">
    <citation type="submission" date="2019-03" db="EMBL/GenBank/DDBJ databases">
        <title>Paracraurococcus aquatilis NE82 genome sequence.</title>
        <authorList>
            <person name="Zhao Y."/>
            <person name="Du Z."/>
        </authorList>
    </citation>
    <scope>NUCLEOTIDE SEQUENCE [LARGE SCALE GENOMIC DNA]</scope>
    <source>
        <strain evidence="3 4">NE82</strain>
    </source>
</reference>
<comment type="caution">
    <text evidence="3">The sequence shown here is derived from an EMBL/GenBank/DDBJ whole genome shotgun (WGS) entry which is preliminary data.</text>
</comment>
<gene>
    <name evidence="3" type="ORF">EXY23_09125</name>
</gene>
<protein>
    <submittedName>
        <fullName evidence="3">Glutathione S-transferase family protein</fullName>
    </submittedName>
</protein>
<dbReference type="RefSeq" id="WP_132287390.1">
    <property type="nucleotide sequence ID" value="NZ_SKBM01000007.1"/>
</dbReference>
<organism evidence="3 4">
    <name type="scientific">Roseicella aquatilis</name>
    <dbReference type="NCBI Taxonomy" id="2527868"/>
    <lineage>
        <taxon>Bacteria</taxon>
        <taxon>Pseudomonadati</taxon>
        <taxon>Pseudomonadota</taxon>
        <taxon>Alphaproteobacteria</taxon>
        <taxon>Acetobacterales</taxon>
        <taxon>Roseomonadaceae</taxon>
        <taxon>Roseicella</taxon>
    </lineage>
</organism>
<dbReference type="Gene3D" id="3.40.30.10">
    <property type="entry name" value="Glutaredoxin"/>
    <property type="match status" value="1"/>
</dbReference>
<dbReference type="SUPFAM" id="SSF47616">
    <property type="entry name" value="GST C-terminal domain-like"/>
    <property type="match status" value="1"/>
</dbReference>
<dbReference type="EMBL" id="SKBM01000007">
    <property type="protein sequence ID" value="TCZ63546.1"/>
    <property type="molecule type" value="Genomic_DNA"/>
</dbReference>
<dbReference type="SUPFAM" id="SSF52833">
    <property type="entry name" value="Thioredoxin-like"/>
    <property type="match status" value="1"/>
</dbReference>
<dbReference type="GO" id="GO:0005737">
    <property type="term" value="C:cytoplasm"/>
    <property type="evidence" value="ECO:0007669"/>
    <property type="project" value="TreeGrafter"/>
</dbReference>